<dbReference type="AlphaFoldDB" id="A0A0E9RP17"/>
<proteinExistence type="predicted"/>
<reference evidence="1" key="2">
    <citation type="journal article" date="2015" name="Fish Shellfish Immunol.">
        <title>Early steps in the European eel (Anguilla anguilla)-Vibrio vulnificus interaction in the gills: Role of the RtxA13 toxin.</title>
        <authorList>
            <person name="Callol A."/>
            <person name="Pajuelo D."/>
            <person name="Ebbesson L."/>
            <person name="Teles M."/>
            <person name="MacKenzie S."/>
            <person name="Amaro C."/>
        </authorList>
    </citation>
    <scope>NUCLEOTIDE SEQUENCE</scope>
</reference>
<protein>
    <submittedName>
        <fullName evidence="1">Uncharacterized protein</fullName>
    </submittedName>
</protein>
<dbReference type="EMBL" id="GBXM01078464">
    <property type="protein sequence ID" value="JAH30113.1"/>
    <property type="molecule type" value="Transcribed_RNA"/>
</dbReference>
<sequence>MYPFLHPGPLINNISKVKGQLGFMKQISIFKPVVLKLGPGGTTAGFHSSCNCKFGLGFS</sequence>
<evidence type="ECO:0000313" key="1">
    <source>
        <dbReference type="EMBL" id="JAH30113.1"/>
    </source>
</evidence>
<reference evidence="1" key="1">
    <citation type="submission" date="2014-11" db="EMBL/GenBank/DDBJ databases">
        <authorList>
            <person name="Amaro Gonzalez C."/>
        </authorList>
    </citation>
    <scope>NUCLEOTIDE SEQUENCE</scope>
</reference>
<organism evidence="1">
    <name type="scientific">Anguilla anguilla</name>
    <name type="common">European freshwater eel</name>
    <name type="synonym">Muraena anguilla</name>
    <dbReference type="NCBI Taxonomy" id="7936"/>
    <lineage>
        <taxon>Eukaryota</taxon>
        <taxon>Metazoa</taxon>
        <taxon>Chordata</taxon>
        <taxon>Craniata</taxon>
        <taxon>Vertebrata</taxon>
        <taxon>Euteleostomi</taxon>
        <taxon>Actinopterygii</taxon>
        <taxon>Neopterygii</taxon>
        <taxon>Teleostei</taxon>
        <taxon>Anguilliformes</taxon>
        <taxon>Anguillidae</taxon>
        <taxon>Anguilla</taxon>
    </lineage>
</organism>
<accession>A0A0E9RP17</accession>
<name>A0A0E9RP17_ANGAN</name>